<dbReference type="Proteomes" id="UP000199620">
    <property type="component" value="Chromosome I"/>
</dbReference>
<evidence type="ECO:0000313" key="1">
    <source>
        <dbReference type="EMBL" id="SDV07918.1"/>
    </source>
</evidence>
<reference evidence="1 2" key="1">
    <citation type="submission" date="2016-10" db="EMBL/GenBank/DDBJ databases">
        <authorList>
            <person name="Varghese N."/>
            <person name="Submissions S."/>
        </authorList>
    </citation>
    <scope>NUCLEOTIDE SEQUENCE [LARGE SCALE GENOMIC DNA]</scope>
    <source>
        <strain evidence="1 2">BS2771</strain>
    </source>
</reference>
<evidence type="ECO:0000313" key="2">
    <source>
        <dbReference type="Proteomes" id="UP000199620"/>
    </source>
</evidence>
<sequence>MTNFMKLLRRPAVRCKSIGRIYPCLLFVVALLASEASLATCQLALSQPRVDYGVMRQAPDEHVSAQSYGTRTVLLNVVCIDPVPMAVRFSGVPAGPLGFRFGATGAFALNIRHAHLDGRPVELVAESSVPAHASERLVPGQVLIARAAGVPITGRRLSAQLEIAPFLPVDAFSVRSETTLQGQVQVEWLSHGVGVSPATPPSQ</sequence>
<dbReference type="EMBL" id="LT629800">
    <property type="protein sequence ID" value="SDV07918.1"/>
    <property type="molecule type" value="Genomic_DNA"/>
</dbReference>
<name>A0ABY0WHP0_9PSED</name>
<organism evidence="1 2">
    <name type="scientific">Pseudomonas brenneri</name>
    <dbReference type="NCBI Taxonomy" id="129817"/>
    <lineage>
        <taxon>Bacteria</taxon>
        <taxon>Pseudomonadati</taxon>
        <taxon>Pseudomonadota</taxon>
        <taxon>Gammaproteobacteria</taxon>
        <taxon>Pseudomonadales</taxon>
        <taxon>Pseudomonadaceae</taxon>
        <taxon>Pseudomonas</taxon>
    </lineage>
</organism>
<protein>
    <recommendedName>
        <fullName evidence="3">Fimbrial protein</fullName>
    </recommendedName>
</protein>
<evidence type="ECO:0008006" key="3">
    <source>
        <dbReference type="Google" id="ProtNLM"/>
    </source>
</evidence>
<gene>
    <name evidence="1" type="ORF">SAMN04490181_4330</name>
</gene>
<keyword evidence="2" id="KW-1185">Reference proteome</keyword>
<proteinExistence type="predicted"/>
<accession>A0ABY0WHP0</accession>